<gene>
    <name evidence="2" type="ORF">H6A12_02655</name>
</gene>
<dbReference type="PANTHER" id="PTHR40061:SF1">
    <property type="entry name" value="SPORULATION PROTEIN YLMC-RELATED"/>
    <property type="match status" value="1"/>
</dbReference>
<dbReference type="RefSeq" id="WP_204444505.1">
    <property type="nucleotide sequence ID" value="NZ_JACJKY010000003.1"/>
</dbReference>
<organism evidence="2 3">
    <name type="scientific">Merdimmobilis hominis</name>
    <dbReference type="NCBI Taxonomy" id="2897707"/>
    <lineage>
        <taxon>Bacteria</taxon>
        <taxon>Bacillati</taxon>
        <taxon>Bacillota</taxon>
        <taxon>Clostridia</taxon>
        <taxon>Eubacteriales</taxon>
        <taxon>Oscillospiraceae</taxon>
        <taxon>Merdimmobilis</taxon>
    </lineage>
</organism>
<accession>A0A938X503</accession>
<evidence type="ECO:0000313" key="3">
    <source>
        <dbReference type="Proteomes" id="UP000774750"/>
    </source>
</evidence>
<dbReference type="PANTHER" id="PTHR40061">
    <property type="entry name" value="SPORULATION PROTEIN YLMC-RELATED"/>
    <property type="match status" value="1"/>
</dbReference>
<name>A0A938X503_9FIRM</name>
<dbReference type="Proteomes" id="UP000774750">
    <property type="component" value="Unassembled WGS sequence"/>
</dbReference>
<feature type="domain" description="PRC-barrel" evidence="1">
    <location>
        <begin position="6"/>
        <end position="78"/>
    </location>
</feature>
<comment type="caution">
    <text evidence="2">The sequence shown here is derived from an EMBL/GenBank/DDBJ whole genome shotgun (WGS) entry which is preliminary data.</text>
</comment>
<evidence type="ECO:0000313" key="2">
    <source>
        <dbReference type="EMBL" id="MBM6920063.1"/>
    </source>
</evidence>
<dbReference type="InterPro" id="IPR027275">
    <property type="entry name" value="PRC-brl_dom"/>
</dbReference>
<reference evidence="2" key="2">
    <citation type="journal article" date="2021" name="Sci. Rep.">
        <title>The distribution of antibiotic resistance genes in chicken gut microbiota commensals.</title>
        <authorList>
            <person name="Juricova H."/>
            <person name="Matiasovicova J."/>
            <person name="Kubasova T."/>
            <person name="Cejkova D."/>
            <person name="Rychlik I."/>
        </authorList>
    </citation>
    <scope>NUCLEOTIDE SEQUENCE</scope>
    <source>
        <strain evidence="2">An559</strain>
    </source>
</reference>
<proteinExistence type="predicted"/>
<protein>
    <submittedName>
        <fullName evidence="2">YlmC/YmxH family sporulation protein</fullName>
    </submittedName>
</protein>
<dbReference type="Gene3D" id="2.30.30.240">
    <property type="entry name" value="PRC-barrel domain"/>
    <property type="match status" value="1"/>
</dbReference>
<reference evidence="2" key="1">
    <citation type="submission" date="2020-08" db="EMBL/GenBank/DDBJ databases">
        <authorList>
            <person name="Cejkova D."/>
            <person name="Kubasova T."/>
            <person name="Jahodarova E."/>
            <person name="Rychlik I."/>
        </authorList>
    </citation>
    <scope>NUCLEOTIDE SEQUENCE</scope>
    <source>
        <strain evidence="2">An559</strain>
    </source>
</reference>
<dbReference type="EMBL" id="JACJKY010000003">
    <property type="protein sequence ID" value="MBM6920063.1"/>
    <property type="molecule type" value="Genomic_DNA"/>
</dbReference>
<dbReference type="InterPro" id="IPR014238">
    <property type="entry name" value="Spore_YlmC/YmxH"/>
</dbReference>
<dbReference type="Pfam" id="PF05239">
    <property type="entry name" value="PRC"/>
    <property type="match status" value="1"/>
</dbReference>
<dbReference type="InterPro" id="IPR011033">
    <property type="entry name" value="PRC_barrel-like_sf"/>
</dbReference>
<evidence type="ECO:0000259" key="1">
    <source>
        <dbReference type="Pfam" id="PF05239"/>
    </source>
</evidence>
<sequence length="97" mass="10890">MTANFTSFKRKEIINVTDGMKIGFVDDILFDAESAQVRAVVVFGKLRLFGLFGRGADLTIPWNEIEKIGEDTILVRSDSLSAVEKKAKPNFFEQLFS</sequence>
<dbReference type="AlphaFoldDB" id="A0A938X503"/>
<dbReference type="SUPFAM" id="SSF50346">
    <property type="entry name" value="PRC-barrel domain"/>
    <property type="match status" value="1"/>
</dbReference>
<dbReference type="NCBIfam" id="TIGR02888">
    <property type="entry name" value="spore_YlmC_YmxH"/>
    <property type="match status" value="1"/>
</dbReference>
<keyword evidence="3" id="KW-1185">Reference proteome</keyword>